<keyword evidence="9 16" id="KW-0547">Nucleotide-binding</keyword>
<dbReference type="SUPFAM" id="SSF53067">
    <property type="entry name" value="Actin-like ATPase domain"/>
    <property type="match status" value="2"/>
</dbReference>
<dbReference type="PANTHER" id="PTHR34265">
    <property type="entry name" value="TYPE III PANTOTHENATE KINASE"/>
    <property type="match status" value="1"/>
</dbReference>
<dbReference type="HAMAP" id="MF_01274">
    <property type="entry name" value="Pantothen_kinase_3"/>
    <property type="match status" value="1"/>
</dbReference>
<evidence type="ECO:0000256" key="13">
    <source>
        <dbReference type="ARBA" id="ARBA00022993"/>
    </source>
</evidence>
<comment type="caution">
    <text evidence="18">The sequence shown here is derived from an EMBL/GenBank/DDBJ whole genome shotgun (WGS) entry which is preliminary data.</text>
</comment>
<evidence type="ECO:0000313" key="17">
    <source>
        <dbReference type="EMBL" id="PJZ68769.1"/>
    </source>
</evidence>
<dbReference type="GO" id="GO:0005737">
    <property type="term" value="C:cytoplasm"/>
    <property type="evidence" value="ECO:0007669"/>
    <property type="project" value="UniProtKB-SubCell"/>
</dbReference>
<feature type="binding site" evidence="16">
    <location>
        <begin position="109"/>
        <end position="112"/>
    </location>
    <ligand>
        <name>substrate</name>
    </ligand>
</feature>
<evidence type="ECO:0000256" key="9">
    <source>
        <dbReference type="ARBA" id="ARBA00022741"/>
    </source>
</evidence>
<feature type="binding site" evidence="16">
    <location>
        <begin position="6"/>
        <end position="13"/>
    </location>
    <ligand>
        <name>ATP</name>
        <dbReference type="ChEBI" id="CHEBI:30616"/>
    </ligand>
</feature>
<evidence type="ECO:0000256" key="1">
    <source>
        <dbReference type="ARBA" id="ARBA00001206"/>
    </source>
</evidence>
<feature type="active site" description="Proton acceptor" evidence="16">
    <location>
        <position position="111"/>
    </location>
</feature>
<dbReference type="NCBIfam" id="NF009848">
    <property type="entry name" value="PRK13318.1-6"/>
    <property type="match status" value="1"/>
</dbReference>
<comment type="subunit">
    <text evidence="5 16">Homodimer.</text>
</comment>
<feature type="binding site" evidence="16">
    <location>
        <position position="186"/>
    </location>
    <ligand>
        <name>substrate</name>
    </ligand>
</feature>
<feature type="binding site" evidence="16">
    <location>
        <position position="102"/>
    </location>
    <ligand>
        <name>substrate</name>
    </ligand>
</feature>
<organism evidence="18 20">
    <name type="scientific">Leptospira perolatii</name>
    <dbReference type="NCBI Taxonomy" id="2023191"/>
    <lineage>
        <taxon>Bacteria</taxon>
        <taxon>Pseudomonadati</taxon>
        <taxon>Spirochaetota</taxon>
        <taxon>Spirochaetia</taxon>
        <taxon>Leptospirales</taxon>
        <taxon>Leptospiraceae</taxon>
        <taxon>Leptospira</taxon>
    </lineage>
</organism>
<dbReference type="GO" id="GO:0046872">
    <property type="term" value="F:metal ion binding"/>
    <property type="evidence" value="ECO:0007669"/>
    <property type="project" value="UniProtKB-KW"/>
</dbReference>
<evidence type="ECO:0000256" key="16">
    <source>
        <dbReference type="HAMAP-Rule" id="MF_01274"/>
    </source>
</evidence>
<dbReference type="InterPro" id="IPR043129">
    <property type="entry name" value="ATPase_NBD"/>
</dbReference>
<comment type="function">
    <text evidence="16">Catalyzes the phosphorylation of pantothenate (Pan), the first step in CoA biosynthesis.</text>
</comment>
<keyword evidence="7 16" id="KW-0963">Cytoplasm</keyword>
<evidence type="ECO:0000256" key="7">
    <source>
        <dbReference type="ARBA" id="ARBA00022490"/>
    </source>
</evidence>
<comment type="subcellular location">
    <subcellularLocation>
        <location evidence="3 16">Cytoplasm</location>
    </subcellularLocation>
</comment>
<proteinExistence type="inferred from homology"/>
<dbReference type="Proteomes" id="UP000231990">
    <property type="component" value="Unassembled WGS sequence"/>
</dbReference>
<evidence type="ECO:0000313" key="20">
    <source>
        <dbReference type="Proteomes" id="UP000231990"/>
    </source>
</evidence>
<evidence type="ECO:0000256" key="6">
    <source>
        <dbReference type="ARBA" id="ARBA00012102"/>
    </source>
</evidence>
<keyword evidence="12 16" id="KW-0630">Potassium</keyword>
<dbReference type="GO" id="GO:0004594">
    <property type="term" value="F:pantothenate kinase activity"/>
    <property type="evidence" value="ECO:0007669"/>
    <property type="project" value="UniProtKB-UniRule"/>
</dbReference>
<comment type="cofactor">
    <cofactor evidence="2">
        <name>K(+)</name>
        <dbReference type="ChEBI" id="CHEBI:29103"/>
    </cofactor>
</comment>
<keyword evidence="11 16" id="KW-0067">ATP-binding</keyword>
<sequence length="259" mass="28718">MILVVDIGNTNTVFGIFRDGAKEPIFHKRTVTRRDRTSDEWGLFLRGFLREFEIASSSIKGGIYSSVVPTLNPILERMMHDWFEINPVQVHYQMKLPFKIKYARPFEIGADRLVNATAAIIDHPGKSIIIDLGTATTFCVVDDTPSYIGGVIAPGLKVSMDALTRNTAQLPPIVFQAPSKILGDSTVESIQAGFFYGWTGLLEGIIREIKSKYGSDYKVIGTGGLVTTIDAAHPGLFDRIEPLLTLRGLQILYEMNSEH</sequence>
<evidence type="ECO:0000256" key="2">
    <source>
        <dbReference type="ARBA" id="ARBA00001958"/>
    </source>
</evidence>
<gene>
    <name evidence="16" type="primary">coaX</name>
    <name evidence="17" type="ORF">CH360_14565</name>
    <name evidence="18" type="ORF">CH373_03685</name>
</gene>
<evidence type="ECO:0000256" key="12">
    <source>
        <dbReference type="ARBA" id="ARBA00022958"/>
    </source>
</evidence>
<evidence type="ECO:0000256" key="8">
    <source>
        <dbReference type="ARBA" id="ARBA00022679"/>
    </source>
</evidence>
<evidence type="ECO:0000256" key="11">
    <source>
        <dbReference type="ARBA" id="ARBA00022840"/>
    </source>
</evidence>
<comment type="catalytic activity">
    <reaction evidence="1 16">
        <text>(R)-pantothenate + ATP = (R)-4'-phosphopantothenate + ADP + H(+)</text>
        <dbReference type="Rhea" id="RHEA:16373"/>
        <dbReference type="ChEBI" id="CHEBI:10986"/>
        <dbReference type="ChEBI" id="CHEBI:15378"/>
        <dbReference type="ChEBI" id="CHEBI:29032"/>
        <dbReference type="ChEBI" id="CHEBI:30616"/>
        <dbReference type="ChEBI" id="CHEBI:456216"/>
        <dbReference type="EC" id="2.7.1.33"/>
    </reaction>
</comment>
<evidence type="ECO:0000313" key="19">
    <source>
        <dbReference type="Proteomes" id="UP000231962"/>
    </source>
</evidence>
<protein>
    <recommendedName>
        <fullName evidence="15 16">Type III pantothenate kinase</fullName>
        <ecNumber evidence="6 16">2.7.1.33</ecNumber>
    </recommendedName>
    <alternativeName>
        <fullName evidence="16">PanK-III</fullName>
    </alternativeName>
    <alternativeName>
        <fullName evidence="16">Pantothenic acid kinase</fullName>
    </alternativeName>
</protein>
<keyword evidence="8 16" id="KW-0808">Transferase</keyword>
<dbReference type="AlphaFoldDB" id="A0A2M9ZSZ0"/>
<keyword evidence="19" id="KW-1185">Reference proteome</keyword>
<dbReference type="PANTHER" id="PTHR34265:SF1">
    <property type="entry name" value="TYPE III PANTOTHENATE KINASE"/>
    <property type="match status" value="1"/>
</dbReference>
<dbReference type="GO" id="GO:0005524">
    <property type="term" value="F:ATP binding"/>
    <property type="evidence" value="ECO:0007669"/>
    <property type="project" value="UniProtKB-UniRule"/>
</dbReference>
<comment type="cofactor">
    <cofactor evidence="16">
        <name>NH4(+)</name>
        <dbReference type="ChEBI" id="CHEBI:28938"/>
    </cofactor>
    <cofactor evidence="16">
        <name>K(+)</name>
        <dbReference type="ChEBI" id="CHEBI:29103"/>
    </cofactor>
    <text evidence="16">A monovalent cation. Ammonium or potassium.</text>
</comment>
<keyword evidence="13 16" id="KW-0173">Coenzyme A biosynthesis</keyword>
<dbReference type="NCBIfam" id="NF009855">
    <property type="entry name" value="PRK13321.1"/>
    <property type="match status" value="1"/>
</dbReference>
<evidence type="ECO:0000313" key="18">
    <source>
        <dbReference type="EMBL" id="PJZ75124.1"/>
    </source>
</evidence>
<feature type="binding site" evidence="16">
    <location>
        <position position="131"/>
    </location>
    <ligand>
        <name>K(+)</name>
        <dbReference type="ChEBI" id="CHEBI:29103"/>
    </ligand>
</feature>
<dbReference type="Pfam" id="PF03309">
    <property type="entry name" value="Pan_kinase"/>
    <property type="match status" value="1"/>
</dbReference>
<feature type="binding site" evidence="16">
    <location>
        <position position="134"/>
    </location>
    <ligand>
        <name>ATP</name>
        <dbReference type="ChEBI" id="CHEBI:30616"/>
    </ligand>
</feature>
<comment type="similarity">
    <text evidence="14 16">Belongs to the type III pantothenate kinase family.</text>
</comment>
<reference evidence="19 20" key="1">
    <citation type="submission" date="2017-07" db="EMBL/GenBank/DDBJ databases">
        <title>Leptospira spp. isolated from tropical soils.</title>
        <authorList>
            <person name="Thibeaux R."/>
            <person name="Iraola G."/>
            <person name="Ferres I."/>
            <person name="Bierque E."/>
            <person name="Girault D."/>
            <person name="Soupe-Gilbert M.-E."/>
            <person name="Picardeau M."/>
            <person name="Goarant C."/>
        </authorList>
    </citation>
    <scope>NUCLEOTIDE SEQUENCE [LARGE SCALE GENOMIC DNA]</scope>
    <source>
        <strain evidence="18 20">FH1-B-B1</strain>
        <strain evidence="17 19">FH1-B-C1</strain>
    </source>
</reference>
<dbReference type="EMBL" id="NPDZ01000001">
    <property type="protein sequence ID" value="PJZ75124.1"/>
    <property type="molecule type" value="Genomic_DNA"/>
</dbReference>
<dbReference type="GO" id="GO:0015937">
    <property type="term" value="P:coenzyme A biosynthetic process"/>
    <property type="evidence" value="ECO:0007669"/>
    <property type="project" value="UniProtKB-UniRule"/>
</dbReference>
<dbReference type="InterPro" id="IPR004619">
    <property type="entry name" value="Type_III_PanK"/>
</dbReference>
<dbReference type="Gene3D" id="3.30.420.40">
    <property type="match status" value="2"/>
</dbReference>
<dbReference type="EC" id="2.7.1.33" evidence="6 16"/>
<keyword evidence="16" id="KW-0479">Metal-binding</keyword>
<evidence type="ECO:0000256" key="15">
    <source>
        <dbReference type="ARBA" id="ARBA00040883"/>
    </source>
</evidence>
<evidence type="ECO:0000256" key="14">
    <source>
        <dbReference type="ARBA" id="ARBA00038036"/>
    </source>
</evidence>
<dbReference type="UniPathway" id="UPA00241">
    <property type="reaction ID" value="UER00352"/>
</dbReference>
<evidence type="ECO:0000256" key="3">
    <source>
        <dbReference type="ARBA" id="ARBA00004496"/>
    </source>
</evidence>
<dbReference type="Proteomes" id="UP000231962">
    <property type="component" value="Unassembled WGS sequence"/>
</dbReference>
<comment type="pathway">
    <text evidence="4 16">Cofactor biosynthesis; coenzyme A biosynthesis; CoA from (R)-pantothenate: step 1/5.</text>
</comment>
<dbReference type="CDD" id="cd24015">
    <property type="entry name" value="ASKHA_NBD_PanK-III"/>
    <property type="match status" value="1"/>
</dbReference>
<dbReference type="NCBIfam" id="TIGR00671">
    <property type="entry name" value="baf"/>
    <property type="match status" value="1"/>
</dbReference>
<evidence type="ECO:0000256" key="5">
    <source>
        <dbReference type="ARBA" id="ARBA00011738"/>
    </source>
</evidence>
<name>A0A2M9ZSZ0_9LEPT</name>
<evidence type="ECO:0000256" key="4">
    <source>
        <dbReference type="ARBA" id="ARBA00005225"/>
    </source>
</evidence>
<keyword evidence="10 16" id="KW-0418">Kinase</keyword>
<dbReference type="EMBL" id="NPDY01000016">
    <property type="protein sequence ID" value="PJZ68769.1"/>
    <property type="molecule type" value="Genomic_DNA"/>
</dbReference>
<accession>A0A2M9ZSZ0</accession>
<dbReference type="OrthoDB" id="9804707at2"/>
<dbReference type="RefSeq" id="WP_100714784.1">
    <property type="nucleotide sequence ID" value="NZ_NPDY01000016.1"/>
</dbReference>
<evidence type="ECO:0000256" key="10">
    <source>
        <dbReference type="ARBA" id="ARBA00022777"/>
    </source>
</evidence>